<dbReference type="Pfam" id="PF26130">
    <property type="entry name" value="PB1-like"/>
    <property type="match status" value="1"/>
</dbReference>
<name>A0ABQ5D591_9ASTR</name>
<reference evidence="2" key="1">
    <citation type="journal article" date="2022" name="Int. J. Mol. Sci.">
        <title>Draft Genome of Tanacetum Coccineum: Genomic Comparison of Closely Related Tanacetum-Family Plants.</title>
        <authorList>
            <person name="Yamashiro T."/>
            <person name="Shiraishi A."/>
            <person name="Nakayama K."/>
            <person name="Satake H."/>
        </authorList>
    </citation>
    <scope>NUCLEOTIDE SEQUENCE</scope>
</reference>
<organism evidence="2 3">
    <name type="scientific">Tanacetum coccineum</name>
    <dbReference type="NCBI Taxonomy" id="301880"/>
    <lineage>
        <taxon>Eukaryota</taxon>
        <taxon>Viridiplantae</taxon>
        <taxon>Streptophyta</taxon>
        <taxon>Embryophyta</taxon>
        <taxon>Tracheophyta</taxon>
        <taxon>Spermatophyta</taxon>
        <taxon>Magnoliopsida</taxon>
        <taxon>eudicotyledons</taxon>
        <taxon>Gunneridae</taxon>
        <taxon>Pentapetalae</taxon>
        <taxon>asterids</taxon>
        <taxon>campanulids</taxon>
        <taxon>Asterales</taxon>
        <taxon>Asteraceae</taxon>
        <taxon>Asteroideae</taxon>
        <taxon>Anthemideae</taxon>
        <taxon>Anthemidinae</taxon>
        <taxon>Tanacetum</taxon>
    </lineage>
</organism>
<evidence type="ECO:0000313" key="3">
    <source>
        <dbReference type="Proteomes" id="UP001151760"/>
    </source>
</evidence>
<accession>A0ABQ5D591</accession>
<reference evidence="2" key="2">
    <citation type="submission" date="2022-01" db="EMBL/GenBank/DDBJ databases">
        <authorList>
            <person name="Yamashiro T."/>
            <person name="Shiraishi A."/>
            <person name="Satake H."/>
            <person name="Nakayama K."/>
        </authorList>
    </citation>
    <scope>NUCLEOTIDE SEQUENCE</scope>
</reference>
<dbReference type="Proteomes" id="UP001151760">
    <property type="component" value="Unassembled WGS sequence"/>
</dbReference>
<evidence type="ECO:0000259" key="1">
    <source>
        <dbReference type="Pfam" id="PF26130"/>
    </source>
</evidence>
<proteinExistence type="predicted"/>
<sequence length="152" mass="17610">MVQGRKYKHNVFTVNLYHDGLFICNPLRYVEGDVKQITDVNFDGMTFNDLREIVKHLVHGLVKRLYYCKVGSPLKSIMELKSNSDVDAFLLLGYENRMCVDLYVEHHDYDVLDFLLEETSDPEIISPFSDEYCFDDESEDIDGVDFHTEGGP</sequence>
<evidence type="ECO:0000313" key="2">
    <source>
        <dbReference type="EMBL" id="GJT34475.1"/>
    </source>
</evidence>
<keyword evidence="3" id="KW-1185">Reference proteome</keyword>
<dbReference type="InterPro" id="IPR058594">
    <property type="entry name" value="PB1-like_dom_pln"/>
</dbReference>
<protein>
    <recommendedName>
        <fullName evidence="1">PB1-like domain-containing protein</fullName>
    </recommendedName>
</protein>
<comment type="caution">
    <text evidence="2">The sequence shown here is derived from an EMBL/GenBank/DDBJ whole genome shotgun (WGS) entry which is preliminary data.</text>
</comment>
<feature type="domain" description="PB1-like" evidence="1">
    <location>
        <begin position="11"/>
        <end position="106"/>
    </location>
</feature>
<dbReference type="EMBL" id="BQNB010014967">
    <property type="protein sequence ID" value="GJT34475.1"/>
    <property type="molecule type" value="Genomic_DNA"/>
</dbReference>
<gene>
    <name evidence="2" type="ORF">Tco_0924894</name>
</gene>